<organism evidence="1 2">
    <name type="scientific">Meloidogyne javanica</name>
    <name type="common">Root-knot nematode worm</name>
    <dbReference type="NCBI Taxonomy" id="6303"/>
    <lineage>
        <taxon>Eukaryota</taxon>
        <taxon>Metazoa</taxon>
        <taxon>Ecdysozoa</taxon>
        <taxon>Nematoda</taxon>
        <taxon>Chromadorea</taxon>
        <taxon>Rhabditida</taxon>
        <taxon>Tylenchina</taxon>
        <taxon>Tylenchomorpha</taxon>
        <taxon>Tylenchoidea</taxon>
        <taxon>Meloidogynidae</taxon>
        <taxon>Meloidogyninae</taxon>
        <taxon>Meloidogyne</taxon>
        <taxon>Meloidogyne incognita group</taxon>
    </lineage>
</organism>
<protein>
    <submittedName>
        <fullName evidence="2">Uncharacterized protein</fullName>
    </submittedName>
</protein>
<sequence length="339" mass="38815">MDKLEKWVDDLFGSACKTMLKEVIKKVAKEFIKSLFTNKIELINHMVVKLEKTMVKEVIEKMTKKFIKSLLTSEKELIKRPFELVAGDCMIVQLNLLYETLKFLGICENHLWAERFLKPVPPIWPIEDYIWKPNSGNTKNEIAAILGDQIFETNCQIRQKESVQKVPKPKPKDNEDLLKDGKKYLGISANVTLNVSNNVSEDEAQNINKVVDELVNEHVDKMVDTLAKSDDPKSGDNPLKEFFINLAKAFENAMQSLQFETDNNFFGRLKEGILEVIKPILKKLADELIDSLLNSADSMCRKFDLLKEFLQGILIDLVTDMLTFDFKVNIPIALAFIKS</sequence>
<evidence type="ECO:0000313" key="1">
    <source>
        <dbReference type="Proteomes" id="UP000887561"/>
    </source>
</evidence>
<dbReference type="WBParaSite" id="scaffold7510_cov186.g12117">
    <property type="protein sequence ID" value="scaffold7510_cov186.g12117"/>
    <property type="gene ID" value="scaffold7510_cov186.g12117"/>
</dbReference>
<name>A0A915N1Y2_MELJA</name>
<dbReference type="Proteomes" id="UP000887561">
    <property type="component" value="Unplaced"/>
</dbReference>
<keyword evidence="1" id="KW-1185">Reference proteome</keyword>
<dbReference type="AlphaFoldDB" id="A0A915N1Y2"/>
<reference evidence="2" key="1">
    <citation type="submission" date="2022-11" db="UniProtKB">
        <authorList>
            <consortium name="WormBaseParasite"/>
        </authorList>
    </citation>
    <scope>IDENTIFICATION</scope>
</reference>
<accession>A0A915N1Y2</accession>
<proteinExistence type="predicted"/>
<evidence type="ECO:0000313" key="2">
    <source>
        <dbReference type="WBParaSite" id="scaffold7510_cov186.g12117"/>
    </source>
</evidence>